<feature type="region of interest" description="Disordered" evidence="4">
    <location>
        <begin position="114"/>
        <end position="134"/>
    </location>
</feature>
<dbReference type="Gene3D" id="2.40.10.190">
    <property type="entry name" value="translation elongation factor selb, chain A, domain 4"/>
    <property type="match status" value="1"/>
</dbReference>
<evidence type="ECO:0000256" key="4">
    <source>
        <dbReference type="SAM" id="MobiDB-lite"/>
    </source>
</evidence>
<name>A0A5N6KW40_9ROSI</name>
<dbReference type="InterPro" id="IPR038661">
    <property type="entry name" value="Ribosomal_eL33_sf"/>
</dbReference>
<accession>A0A5N6KW40</accession>
<comment type="similarity">
    <text evidence="1">Belongs to the eukaryotic ribosomal protein eL33 family.</text>
</comment>
<gene>
    <name evidence="5" type="ORF">FH972_023583</name>
</gene>
<evidence type="ECO:0000313" key="6">
    <source>
        <dbReference type="Proteomes" id="UP000327013"/>
    </source>
</evidence>
<dbReference type="InterPro" id="IPR009000">
    <property type="entry name" value="Transl_B-barrel_sf"/>
</dbReference>
<dbReference type="GO" id="GO:1990904">
    <property type="term" value="C:ribonucleoprotein complex"/>
    <property type="evidence" value="ECO:0007669"/>
    <property type="project" value="UniProtKB-KW"/>
</dbReference>
<organism evidence="5 6">
    <name type="scientific">Carpinus fangiana</name>
    <dbReference type="NCBI Taxonomy" id="176857"/>
    <lineage>
        <taxon>Eukaryota</taxon>
        <taxon>Viridiplantae</taxon>
        <taxon>Streptophyta</taxon>
        <taxon>Embryophyta</taxon>
        <taxon>Tracheophyta</taxon>
        <taxon>Spermatophyta</taxon>
        <taxon>Magnoliopsida</taxon>
        <taxon>eudicotyledons</taxon>
        <taxon>Gunneridae</taxon>
        <taxon>Pentapetalae</taxon>
        <taxon>rosids</taxon>
        <taxon>fabids</taxon>
        <taxon>Fagales</taxon>
        <taxon>Betulaceae</taxon>
        <taxon>Carpinus</taxon>
    </lineage>
</organism>
<dbReference type="Pfam" id="PF01247">
    <property type="entry name" value="Ribosomal_L35Ae"/>
    <property type="match status" value="1"/>
</dbReference>
<keyword evidence="3" id="KW-0687">Ribonucleoprotein</keyword>
<dbReference type="OrthoDB" id="1166329at2759"/>
<comment type="caution">
    <text evidence="5">The sequence shown here is derived from an EMBL/GenBank/DDBJ whole genome shotgun (WGS) entry which is preliminary data.</text>
</comment>
<protein>
    <submittedName>
        <fullName evidence="5">Uncharacterized protein</fullName>
    </submittedName>
</protein>
<evidence type="ECO:0000313" key="5">
    <source>
        <dbReference type="EMBL" id="KAB8349559.1"/>
    </source>
</evidence>
<evidence type="ECO:0000256" key="1">
    <source>
        <dbReference type="ARBA" id="ARBA00009269"/>
    </source>
</evidence>
<dbReference type="GO" id="GO:0006412">
    <property type="term" value="P:translation"/>
    <property type="evidence" value="ECO:0007669"/>
    <property type="project" value="InterPro"/>
</dbReference>
<evidence type="ECO:0000256" key="2">
    <source>
        <dbReference type="ARBA" id="ARBA00022980"/>
    </source>
</evidence>
<dbReference type="SUPFAM" id="SSF50447">
    <property type="entry name" value="Translation proteins"/>
    <property type="match status" value="1"/>
</dbReference>
<evidence type="ECO:0000256" key="3">
    <source>
        <dbReference type="ARBA" id="ARBA00023274"/>
    </source>
</evidence>
<dbReference type="EMBL" id="VIBQ01000014">
    <property type="protein sequence ID" value="KAB8349559.1"/>
    <property type="molecule type" value="Genomic_DNA"/>
</dbReference>
<sequence>MPSPGALDQNTDPGERLRNAPVLVKQSHQIRKNLTRPEFLNYRIQSYWLPNTAISFYLGKKVVYIYRAQKEVRGSKIRCIWGKVRSLHGKPINNQRTPHTQKHFHSHLLQVTAVPSRPPSVPTSLRRPSAPHSA</sequence>
<reference evidence="5 6" key="1">
    <citation type="submission" date="2019-06" db="EMBL/GenBank/DDBJ databases">
        <title>A chromosomal-level reference genome of Carpinus fangiana (Coryloideae, Betulaceae).</title>
        <authorList>
            <person name="Yang X."/>
            <person name="Wang Z."/>
            <person name="Zhang L."/>
            <person name="Hao G."/>
            <person name="Liu J."/>
            <person name="Yang Y."/>
        </authorList>
    </citation>
    <scope>NUCLEOTIDE SEQUENCE [LARGE SCALE GENOMIC DNA]</scope>
    <source>
        <strain evidence="5">Cfa_2016G</strain>
        <tissue evidence="5">Leaf</tissue>
    </source>
</reference>
<dbReference type="GO" id="GO:0005840">
    <property type="term" value="C:ribosome"/>
    <property type="evidence" value="ECO:0007669"/>
    <property type="project" value="UniProtKB-KW"/>
</dbReference>
<dbReference type="GO" id="GO:0003735">
    <property type="term" value="F:structural constituent of ribosome"/>
    <property type="evidence" value="ECO:0007669"/>
    <property type="project" value="InterPro"/>
</dbReference>
<keyword evidence="6" id="KW-1185">Reference proteome</keyword>
<dbReference type="Proteomes" id="UP000327013">
    <property type="component" value="Unassembled WGS sequence"/>
</dbReference>
<dbReference type="AlphaFoldDB" id="A0A5N6KW40"/>
<proteinExistence type="inferred from homology"/>
<keyword evidence="2" id="KW-0689">Ribosomal protein</keyword>
<dbReference type="InterPro" id="IPR001780">
    <property type="entry name" value="Ribosomal_eL33"/>
</dbReference>